<dbReference type="InterPro" id="IPR052077">
    <property type="entry name" value="CcrZ_PhaseVar_Mediator"/>
</dbReference>
<dbReference type="EMBL" id="RJKE01000001">
    <property type="protein sequence ID" value="ROO87124.1"/>
    <property type="molecule type" value="Genomic_DNA"/>
</dbReference>
<reference evidence="2 3" key="1">
    <citation type="submission" date="2018-11" db="EMBL/GenBank/DDBJ databases">
        <title>Sequencing the genomes of 1000 actinobacteria strains.</title>
        <authorList>
            <person name="Klenk H.-P."/>
        </authorList>
    </citation>
    <scope>NUCLEOTIDE SEQUENCE [LARGE SCALE GENOMIC DNA]</scope>
    <source>
        <strain evidence="2 3">DSM 44254</strain>
    </source>
</reference>
<dbReference type="PANTHER" id="PTHR40086:SF1">
    <property type="entry name" value="CELL CYCLE REGULATOR CCRZ"/>
    <property type="match status" value="1"/>
</dbReference>
<dbReference type="AlphaFoldDB" id="A0A3N1D0S2"/>
<keyword evidence="2" id="KW-0418">Kinase</keyword>
<dbReference type="Proteomes" id="UP000272400">
    <property type="component" value="Unassembled WGS sequence"/>
</dbReference>
<keyword evidence="2" id="KW-0808">Transferase</keyword>
<accession>A0A3N1D0S2</accession>
<sequence>MIKVATYTTVADLDLAGISALYSLTGLALEPLAGGAANSSFRATSDQGTHVLTILDNHDHASALRLAEHTEALFSLGLPTVEIVRNAAGDSVSLLDGKPILLKSWIPGRSVDELPPDLLPAAGALLARLHMLPTDRVPQLPAGTRRLSPAHEAAIVDFPDREFAAWLTARLAAVRDREAGLPPRAQVISHGDVFTDNLVVRPTGDLALLDWETVSLDSDLLDLGMTLLGLANAGGRLDAGRAALIVDGYTKTRPLTPADLAALPDHTEHAALIIAFHRYHRHNIRFPNPAKAVIHREMIAFVDSLEGAGR</sequence>
<organism evidence="2 3">
    <name type="scientific">Actinocorallia herbida</name>
    <dbReference type="NCBI Taxonomy" id="58109"/>
    <lineage>
        <taxon>Bacteria</taxon>
        <taxon>Bacillati</taxon>
        <taxon>Actinomycetota</taxon>
        <taxon>Actinomycetes</taxon>
        <taxon>Streptosporangiales</taxon>
        <taxon>Thermomonosporaceae</taxon>
        <taxon>Actinocorallia</taxon>
    </lineage>
</organism>
<evidence type="ECO:0000313" key="3">
    <source>
        <dbReference type="Proteomes" id="UP000272400"/>
    </source>
</evidence>
<feature type="domain" description="Aminoglycoside phosphotransferase" evidence="1">
    <location>
        <begin position="29"/>
        <end position="254"/>
    </location>
</feature>
<dbReference type="Gene3D" id="3.90.1200.10">
    <property type="match status" value="1"/>
</dbReference>
<dbReference type="PANTHER" id="PTHR40086">
    <property type="entry name" value="PHOSPHOTRANSFERASE YTMP-RELATED"/>
    <property type="match status" value="1"/>
</dbReference>
<dbReference type="InterPro" id="IPR002575">
    <property type="entry name" value="Aminoglycoside_PTrfase"/>
</dbReference>
<protein>
    <submittedName>
        <fullName evidence="2">Homoserine kinase</fullName>
    </submittedName>
</protein>
<dbReference type="SUPFAM" id="SSF56112">
    <property type="entry name" value="Protein kinase-like (PK-like)"/>
    <property type="match status" value="1"/>
</dbReference>
<evidence type="ECO:0000313" key="2">
    <source>
        <dbReference type="EMBL" id="ROO87124.1"/>
    </source>
</evidence>
<evidence type="ECO:0000259" key="1">
    <source>
        <dbReference type="Pfam" id="PF01636"/>
    </source>
</evidence>
<comment type="caution">
    <text evidence="2">The sequence shown here is derived from an EMBL/GenBank/DDBJ whole genome shotgun (WGS) entry which is preliminary data.</text>
</comment>
<dbReference type="GO" id="GO:0016301">
    <property type="term" value="F:kinase activity"/>
    <property type="evidence" value="ECO:0007669"/>
    <property type="project" value="UniProtKB-KW"/>
</dbReference>
<dbReference type="Gene3D" id="3.30.200.20">
    <property type="entry name" value="Phosphorylase Kinase, domain 1"/>
    <property type="match status" value="1"/>
</dbReference>
<proteinExistence type="predicted"/>
<dbReference type="Pfam" id="PF01636">
    <property type="entry name" value="APH"/>
    <property type="match status" value="1"/>
</dbReference>
<keyword evidence="3" id="KW-1185">Reference proteome</keyword>
<name>A0A3N1D0S2_9ACTN</name>
<dbReference type="OrthoDB" id="4086548at2"/>
<gene>
    <name evidence="2" type="ORF">EDD29_4715</name>
</gene>
<dbReference type="InterPro" id="IPR011009">
    <property type="entry name" value="Kinase-like_dom_sf"/>
</dbReference>